<evidence type="ECO:0000256" key="4">
    <source>
        <dbReference type="ARBA" id="ARBA00023136"/>
    </source>
</evidence>
<dbReference type="PANTHER" id="PTHR43427">
    <property type="entry name" value="CHLORIDE CHANNEL PROTEIN CLC-E"/>
    <property type="match status" value="1"/>
</dbReference>
<feature type="transmembrane region" description="Helical" evidence="6">
    <location>
        <begin position="280"/>
        <end position="301"/>
    </location>
</feature>
<reference evidence="8" key="1">
    <citation type="submission" date="2013-03" db="EMBL/GenBank/DDBJ databases">
        <title>Genome sequence of Chthonomonas calidirosea, the first sequenced genome from the Armatimonadetes phylum (formally candidate division OP10).</title>
        <authorList>
            <person name="Lee K.C.Y."/>
            <person name="Morgan X.C."/>
            <person name="Dunfield P.F."/>
            <person name="Tamas I."/>
            <person name="Houghton K.M."/>
            <person name="Vyssotski M."/>
            <person name="Ryan J.L.J."/>
            <person name="Lagutin K."/>
            <person name="McDonald I.R."/>
            <person name="Stott M.B."/>
        </authorList>
    </citation>
    <scope>NUCLEOTIDE SEQUENCE [LARGE SCALE GENOMIC DNA]</scope>
    <source>
        <strain evidence="8">DSM 23976 / ICMP 18418 / T49</strain>
    </source>
</reference>
<sequence length="513" mass="54587">MSLPDNPLSQETASSSTKSDVKPQERPTVAVSGVETYNPLPPDAPTETYAAYRWYLEQATLLVNTFKWAVLGTAVGILAGLGVRLYLYILNHAIGFGHALDRFGIPHFWLLPLILPLCVLLAHITTRQKAHDDLESQEGTDAVIEAIHTRSGRLDPFAIPVRLFLSILTLFGGGSVGKEGPAAQIGALFSSLLSDLLRLSDEDRRRLVICGVSAGFAAVFGTPISGALFGVEVLYLGRLEYPVLFPCIVAGIVGHLACGASPPVPVLVPGNGHAHQLSQPMLVLLSLLSGVFFGLVAMLLIETMRFLDQQLRRFASHPFWVAVFGGTALAVLYQLAGSGYADLSEPLIRSALEGTARIMLLAFLVKIIATSLSLKTGGAGGIVTPLFFIGSTAGAAMAQILHLPVPLFARFGFVAVLAAAANTPIAASVMALELLGGHFGVEAALCACTAFLIVGHRSVFSSQYLGYSKAAGLLPTLDVPIGKIVPSDIQLHENSFIKRLERALQKRHGKEDN</sequence>
<feature type="transmembrane region" description="Helical" evidence="6">
    <location>
        <begin position="68"/>
        <end position="89"/>
    </location>
</feature>
<evidence type="ECO:0000256" key="2">
    <source>
        <dbReference type="ARBA" id="ARBA00022692"/>
    </source>
</evidence>
<dbReference type="PRINTS" id="PR00762">
    <property type="entry name" value="CLCHANNEL"/>
</dbReference>
<keyword evidence="2 6" id="KW-0812">Transmembrane</keyword>
<keyword evidence="8" id="KW-1185">Reference proteome</keyword>
<gene>
    <name evidence="7" type="ORF">CCALI_02801</name>
</gene>
<name>S0EZT6_CHTCT</name>
<organism evidence="7 8">
    <name type="scientific">Chthonomonas calidirosea (strain DSM 23976 / ICMP 18418 / T49)</name>
    <dbReference type="NCBI Taxonomy" id="1303518"/>
    <lineage>
        <taxon>Bacteria</taxon>
        <taxon>Bacillati</taxon>
        <taxon>Armatimonadota</taxon>
        <taxon>Chthonomonadia</taxon>
        <taxon>Chthonomonadales</taxon>
        <taxon>Chthonomonadaceae</taxon>
        <taxon>Chthonomonas</taxon>
    </lineage>
</organism>
<dbReference type="GO" id="GO:0015108">
    <property type="term" value="F:chloride transmembrane transporter activity"/>
    <property type="evidence" value="ECO:0007669"/>
    <property type="project" value="InterPro"/>
</dbReference>
<feature type="transmembrane region" description="Helical" evidence="6">
    <location>
        <begin position="207"/>
        <end position="231"/>
    </location>
</feature>
<evidence type="ECO:0000313" key="7">
    <source>
        <dbReference type="EMBL" id="CCW36587.1"/>
    </source>
</evidence>
<dbReference type="KEGG" id="ccz:CCALI_02801"/>
<dbReference type="Gene3D" id="1.10.3080.10">
    <property type="entry name" value="Clc chloride channel"/>
    <property type="match status" value="1"/>
</dbReference>
<dbReference type="PATRIC" id="fig|1303518.3.peg.2906"/>
<dbReference type="InterPro" id="IPR050368">
    <property type="entry name" value="ClC-type_chloride_channel"/>
</dbReference>
<evidence type="ECO:0000256" key="5">
    <source>
        <dbReference type="SAM" id="MobiDB-lite"/>
    </source>
</evidence>
<accession>S0EZT6</accession>
<evidence type="ECO:0000256" key="6">
    <source>
        <dbReference type="SAM" id="Phobius"/>
    </source>
</evidence>
<feature type="compositionally biased region" description="Polar residues" evidence="5">
    <location>
        <begin position="7"/>
        <end position="18"/>
    </location>
</feature>
<dbReference type="Proteomes" id="UP000014227">
    <property type="component" value="Chromosome I"/>
</dbReference>
<feature type="transmembrane region" description="Helical" evidence="6">
    <location>
        <begin position="321"/>
        <end position="343"/>
    </location>
</feature>
<feature type="transmembrane region" description="Helical" evidence="6">
    <location>
        <begin position="109"/>
        <end position="126"/>
    </location>
</feature>
<proteinExistence type="predicted"/>
<protein>
    <submittedName>
        <fullName evidence="7">Chloride channel protein EriC</fullName>
    </submittedName>
</protein>
<dbReference type="GO" id="GO:0016020">
    <property type="term" value="C:membrane"/>
    <property type="evidence" value="ECO:0007669"/>
    <property type="project" value="UniProtKB-SubCell"/>
</dbReference>
<comment type="subcellular location">
    <subcellularLocation>
        <location evidence="1">Membrane</location>
        <topology evidence="1">Multi-pass membrane protein</topology>
    </subcellularLocation>
</comment>
<feature type="transmembrane region" description="Helical" evidence="6">
    <location>
        <begin position="408"/>
        <end position="429"/>
    </location>
</feature>
<evidence type="ECO:0000256" key="3">
    <source>
        <dbReference type="ARBA" id="ARBA00022989"/>
    </source>
</evidence>
<dbReference type="InterPro" id="IPR014743">
    <property type="entry name" value="Cl-channel_core"/>
</dbReference>
<dbReference type="SUPFAM" id="SSF81340">
    <property type="entry name" value="Clc chloride channel"/>
    <property type="match status" value="1"/>
</dbReference>
<dbReference type="Pfam" id="PF00654">
    <property type="entry name" value="Voltage_CLC"/>
    <property type="match status" value="1"/>
</dbReference>
<dbReference type="HOGENOM" id="CLU_015263_1_1_0"/>
<keyword evidence="3 6" id="KW-1133">Transmembrane helix</keyword>
<keyword evidence="4 6" id="KW-0472">Membrane</keyword>
<dbReference type="AlphaFoldDB" id="S0EZT6"/>
<feature type="transmembrane region" description="Helical" evidence="6">
    <location>
        <begin position="355"/>
        <end position="374"/>
    </location>
</feature>
<feature type="transmembrane region" description="Helical" evidence="6">
    <location>
        <begin position="435"/>
        <end position="454"/>
    </location>
</feature>
<evidence type="ECO:0000256" key="1">
    <source>
        <dbReference type="ARBA" id="ARBA00004141"/>
    </source>
</evidence>
<feature type="region of interest" description="Disordered" evidence="5">
    <location>
        <begin position="1"/>
        <end position="28"/>
    </location>
</feature>
<dbReference type="InterPro" id="IPR001807">
    <property type="entry name" value="ClC"/>
</dbReference>
<dbReference type="EMBL" id="HF951689">
    <property type="protein sequence ID" value="CCW36587.1"/>
    <property type="molecule type" value="Genomic_DNA"/>
</dbReference>
<dbReference type="PANTHER" id="PTHR43427:SF12">
    <property type="entry name" value="CHLORIDE TRANSPORTER"/>
    <property type="match status" value="1"/>
</dbReference>
<dbReference type="STRING" id="454171.CP488_01287"/>
<feature type="transmembrane region" description="Helical" evidence="6">
    <location>
        <begin position="380"/>
        <end position="401"/>
    </location>
</feature>
<dbReference type="eggNOG" id="COG0038">
    <property type="taxonomic scope" value="Bacteria"/>
</dbReference>
<evidence type="ECO:0000313" key="8">
    <source>
        <dbReference type="Proteomes" id="UP000014227"/>
    </source>
</evidence>
<dbReference type="InParanoid" id="S0EZT6"/>